<dbReference type="AlphaFoldDB" id="A0A484FUI7"/>
<gene>
    <name evidence="1" type="ORF">Cob_v005319</name>
</gene>
<sequence length="91" mass="9715">MGSVKDSLYSPGSPSIFPWGPFVLRIAGFCAKRDGQLDGFDGTRGVTVDEVNNCKLELDAKNSKLTGNVQAVLAPVRIAWGLASDVFAQKD</sequence>
<evidence type="ECO:0000313" key="1">
    <source>
        <dbReference type="EMBL" id="TDZ21790.1"/>
    </source>
</evidence>
<comment type="caution">
    <text evidence="1">The sequence shown here is derived from an EMBL/GenBank/DDBJ whole genome shotgun (WGS) entry which is preliminary data.</text>
</comment>
<dbReference type="EMBL" id="AMCV02000013">
    <property type="protein sequence ID" value="TDZ21790.1"/>
    <property type="molecule type" value="Genomic_DNA"/>
</dbReference>
<reference evidence="2" key="2">
    <citation type="journal article" date="2019" name="Mol. Plant Microbe Interact.">
        <title>Genome sequence resources for four phytopathogenic fungi from the Colletotrichum orbiculare species complex.</title>
        <authorList>
            <person name="Gan P."/>
            <person name="Tsushima A."/>
            <person name="Narusaka M."/>
            <person name="Narusaka Y."/>
            <person name="Takano Y."/>
            <person name="Kubo Y."/>
            <person name="Shirasu K."/>
        </authorList>
    </citation>
    <scope>GENOME REANNOTATION</scope>
    <source>
        <strain evidence="2">104-T / ATCC 96160 / CBS 514.97 / LARS 414 / MAFF 240422</strain>
    </source>
</reference>
<organism evidence="1 2">
    <name type="scientific">Colletotrichum orbiculare (strain 104-T / ATCC 96160 / CBS 514.97 / LARS 414 / MAFF 240422)</name>
    <name type="common">Cucumber anthracnose fungus</name>
    <name type="synonym">Colletotrichum lagenarium</name>
    <dbReference type="NCBI Taxonomy" id="1213857"/>
    <lineage>
        <taxon>Eukaryota</taxon>
        <taxon>Fungi</taxon>
        <taxon>Dikarya</taxon>
        <taxon>Ascomycota</taxon>
        <taxon>Pezizomycotina</taxon>
        <taxon>Sordariomycetes</taxon>
        <taxon>Hypocreomycetidae</taxon>
        <taxon>Glomerellales</taxon>
        <taxon>Glomerellaceae</taxon>
        <taxon>Colletotrichum</taxon>
        <taxon>Colletotrichum orbiculare species complex</taxon>
    </lineage>
</organism>
<accession>A0A484FUI7</accession>
<reference evidence="2" key="1">
    <citation type="journal article" date="2013" name="New Phytol.">
        <title>Comparative genomic and transcriptomic analyses reveal the hemibiotrophic stage shift of Colletotrichum fungi.</title>
        <authorList>
            <person name="Gan P."/>
            <person name="Ikeda K."/>
            <person name="Irieda H."/>
            <person name="Narusaka M."/>
            <person name="O'Connell R.J."/>
            <person name="Narusaka Y."/>
            <person name="Takano Y."/>
            <person name="Kubo Y."/>
            <person name="Shirasu K."/>
        </authorList>
    </citation>
    <scope>NUCLEOTIDE SEQUENCE [LARGE SCALE GENOMIC DNA]</scope>
    <source>
        <strain evidence="2">104-T / ATCC 96160 / CBS 514.97 / LARS 414 / MAFF 240422</strain>
    </source>
</reference>
<evidence type="ECO:0000313" key="2">
    <source>
        <dbReference type="Proteomes" id="UP000014480"/>
    </source>
</evidence>
<name>A0A484FUI7_COLOR</name>
<keyword evidence="2" id="KW-1185">Reference proteome</keyword>
<protein>
    <submittedName>
        <fullName evidence="1">Uncharacterized protein</fullName>
    </submittedName>
</protein>
<dbReference type="Proteomes" id="UP000014480">
    <property type="component" value="Unassembled WGS sequence"/>
</dbReference>
<proteinExistence type="predicted"/>